<organism evidence="3 4">
    <name type="scientific">Candidatus Enterocloster excrementipullorum</name>
    <dbReference type="NCBI Taxonomy" id="2838559"/>
    <lineage>
        <taxon>Bacteria</taxon>
        <taxon>Bacillati</taxon>
        <taxon>Bacillota</taxon>
        <taxon>Clostridia</taxon>
        <taxon>Lachnospirales</taxon>
        <taxon>Lachnospiraceae</taxon>
        <taxon>Enterocloster</taxon>
    </lineage>
</organism>
<name>A0A9D2N1J9_9FIRM</name>
<feature type="transmembrane region" description="Helical" evidence="2">
    <location>
        <begin position="7"/>
        <end position="27"/>
    </location>
</feature>
<evidence type="ECO:0000313" key="4">
    <source>
        <dbReference type="Proteomes" id="UP000823910"/>
    </source>
</evidence>
<evidence type="ECO:0000256" key="1">
    <source>
        <dbReference type="SAM" id="MobiDB-lite"/>
    </source>
</evidence>
<comment type="caution">
    <text evidence="3">The sequence shown here is derived from an EMBL/GenBank/DDBJ whole genome shotgun (WGS) entry which is preliminary data.</text>
</comment>
<dbReference type="EMBL" id="DWWT01000058">
    <property type="protein sequence ID" value="HJC06717.1"/>
    <property type="molecule type" value="Genomic_DNA"/>
</dbReference>
<feature type="region of interest" description="Disordered" evidence="1">
    <location>
        <begin position="43"/>
        <end position="77"/>
    </location>
</feature>
<dbReference type="AlphaFoldDB" id="A0A9D2N1J9"/>
<evidence type="ECO:0008006" key="5">
    <source>
        <dbReference type="Google" id="ProtNLM"/>
    </source>
</evidence>
<keyword evidence="2" id="KW-1133">Transmembrane helix</keyword>
<proteinExistence type="predicted"/>
<dbReference type="Proteomes" id="UP000823910">
    <property type="component" value="Unassembled WGS sequence"/>
</dbReference>
<keyword evidence="2" id="KW-0812">Transmembrane</keyword>
<reference evidence="3" key="1">
    <citation type="journal article" date="2021" name="PeerJ">
        <title>Extensive microbial diversity within the chicken gut microbiome revealed by metagenomics and culture.</title>
        <authorList>
            <person name="Gilroy R."/>
            <person name="Ravi A."/>
            <person name="Getino M."/>
            <person name="Pursley I."/>
            <person name="Horton D.L."/>
            <person name="Alikhan N.F."/>
            <person name="Baker D."/>
            <person name="Gharbi K."/>
            <person name="Hall N."/>
            <person name="Watson M."/>
            <person name="Adriaenssens E.M."/>
            <person name="Foster-Nyarko E."/>
            <person name="Jarju S."/>
            <person name="Secka A."/>
            <person name="Antonio M."/>
            <person name="Oren A."/>
            <person name="Chaudhuri R.R."/>
            <person name="La Ragione R."/>
            <person name="Hildebrand F."/>
            <person name="Pallen M.J."/>
        </authorList>
    </citation>
    <scope>NUCLEOTIDE SEQUENCE</scope>
    <source>
        <strain evidence="3">CHK180-15479</strain>
    </source>
</reference>
<evidence type="ECO:0000313" key="3">
    <source>
        <dbReference type="EMBL" id="HJC06717.1"/>
    </source>
</evidence>
<sequence length="275" mass="29306">MDTNRKIIIGAIAAAVVVGGAAIGLILSRSPESADISTIHTEAATETAPETMPSTEPATQAPEEVQPDDAGTSSGVTASLETYTSGNVSIQYPAVSKMDDEELQSRVNEHLKANALSVIEANEVDEETDTLTVKCQVVSVDSRRLTAVYTGSLSAQGAAHPTELFYTNTLDLTLVEDIGLADYGDALTMAAYVKSEDVSFYDLAADRLSAVTEYIATVDEDTLTSIFESADFPLGEDGSWPESFSYERQGTIYLSMPVPHALGDYVIVSFVPETK</sequence>
<accession>A0A9D2N1J9</accession>
<protein>
    <recommendedName>
        <fullName evidence="5">DUF4163 domain-containing protein</fullName>
    </recommendedName>
</protein>
<feature type="compositionally biased region" description="Low complexity" evidence="1">
    <location>
        <begin position="43"/>
        <end position="59"/>
    </location>
</feature>
<gene>
    <name evidence="3" type="ORF">H9704_11300</name>
</gene>
<evidence type="ECO:0000256" key="2">
    <source>
        <dbReference type="SAM" id="Phobius"/>
    </source>
</evidence>
<keyword evidence="2" id="KW-0472">Membrane</keyword>
<reference evidence="3" key="2">
    <citation type="submission" date="2021-04" db="EMBL/GenBank/DDBJ databases">
        <authorList>
            <person name="Gilroy R."/>
        </authorList>
    </citation>
    <scope>NUCLEOTIDE SEQUENCE</scope>
    <source>
        <strain evidence="3">CHK180-15479</strain>
    </source>
</reference>